<comment type="similarity">
    <text evidence="2">Belongs to the TRAFAC class translation factor GTPase superfamily. Classic translation factor GTPase family. IF-2 subfamily.</text>
</comment>
<dbReference type="FunFam" id="3.40.50.10050:FF:000001">
    <property type="entry name" value="Translation initiation factor IF-2"/>
    <property type="match status" value="1"/>
</dbReference>
<dbReference type="InterPro" id="IPR036925">
    <property type="entry name" value="TIF_IF2_dom3_sf"/>
</dbReference>
<feature type="compositionally biased region" description="Basic and acidic residues" evidence="11">
    <location>
        <begin position="157"/>
        <end position="168"/>
    </location>
</feature>
<keyword evidence="8" id="KW-0342">GTP-binding</keyword>
<evidence type="ECO:0000256" key="5">
    <source>
        <dbReference type="ARBA" id="ARBA00022917"/>
    </source>
</evidence>
<dbReference type="NCBIfam" id="TIGR00231">
    <property type="entry name" value="small_GTP"/>
    <property type="match status" value="1"/>
</dbReference>
<dbReference type="Proteomes" id="UP001383192">
    <property type="component" value="Unassembled WGS sequence"/>
</dbReference>
<dbReference type="FunFam" id="2.40.30.10:FF:000008">
    <property type="entry name" value="Translation initiation factor IF-2"/>
    <property type="match status" value="1"/>
</dbReference>
<dbReference type="Pfam" id="PF22042">
    <property type="entry name" value="EF-G_D2"/>
    <property type="match status" value="1"/>
</dbReference>
<dbReference type="SUPFAM" id="SSF50447">
    <property type="entry name" value="Translation proteins"/>
    <property type="match status" value="2"/>
</dbReference>
<comment type="subcellular location">
    <subcellularLocation>
        <location evidence="1">Mitochondrion</location>
    </subcellularLocation>
</comment>
<evidence type="ECO:0000256" key="4">
    <source>
        <dbReference type="ARBA" id="ARBA00022741"/>
    </source>
</evidence>
<organism evidence="13 14">
    <name type="scientific">Paramarasmius palmivorus</name>
    <dbReference type="NCBI Taxonomy" id="297713"/>
    <lineage>
        <taxon>Eukaryota</taxon>
        <taxon>Fungi</taxon>
        <taxon>Dikarya</taxon>
        <taxon>Basidiomycota</taxon>
        <taxon>Agaricomycotina</taxon>
        <taxon>Agaricomycetes</taxon>
        <taxon>Agaricomycetidae</taxon>
        <taxon>Agaricales</taxon>
        <taxon>Marasmiineae</taxon>
        <taxon>Marasmiaceae</taxon>
        <taxon>Paramarasmius</taxon>
    </lineage>
</organism>
<dbReference type="PRINTS" id="PR00315">
    <property type="entry name" value="ELONGATNFCT"/>
</dbReference>
<gene>
    <name evidence="13" type="primary">IFM1</name>
    <name evidence="13" type="ORF">VNI00_005848</name>
</gene>
<dbReference type="InterPro" id="IPR053905">
    <property type="entry name" value="EF-G-like_DII"/>
</dbReference>
<evidence type="ECO:0000256" key="2">
    <source>
        <dbReference type="ARBA" id="ARBA00007733"/>
    </source>
</evidence>
<evidence type="ECO:0000256" key="3">
    <source>
        <dbReference type="ARBA" id="ARBA00022540"/>
    </source>
</evidence>
<dbReference type="CDD" id="cd03702">
    <property type="entry name" value="IF2_mtIF2_II"/>
    <property type="match status" value="1"/>
</dbReference>
<dbReference type="GO" id="GO:0003743">
    <property type="term" value="F:translation initiation factor activity"/>
    <property type="evidence" value="ECO:0007669"/>
    <property type="project" value="UniProtKB-KW"/>
</dbReference>
<name>A0AAW0DDA6_9AGAR</name>
<dbReference type="GO" id="GO:0005525">
    <property type="term" value="F:GTP binding"/>
    <property type="evidence" value="ECO:0007669"/>
    <property type="project" value="UniProtKB-KW"/>
</dbReference>
<evidence type="ECO:0000256" key="9">
    <source>
        <dbReference type="ARBA" id="ARBA00025162"/>
    </source>
</evidence>
<dbReference type="Gene3D" id="3.40.50.10050">
    <property type="entry name" value="Translation initiation factor IF- 2, domain 3"/>
    <property type="match status" value="1"/>
</dbReference>
<dbReference type="Pfam" id="PF11987">
    <property type="entry name" value="IF-2"/>
    <property type="match status" value="1"/>
</dbReference>
<feature type="region of interest" description="Disordered" evidence="11">
    <location>
        <begin position="29"/>
        <end position="117"/>
    </location>
</feature>
<feature type="compositionally biased region" description="Polar residues" evidence="11">
    <location>
        <begin position="68"/>
        <end position="82"/>
    </location>
</feature>
<feature type="region of interest" description="Disordered" evidence="11">
    <location>
        <begin position="270"/>
        <end position="289"/>
    </location>
</feature>
<comment type="function">
    <text evidence="9">One of the essential components for the initiation of protein synthesis. Protects formylmethionyl-tRNA from spontaneous hydrolysis and promotes its binding to the 30S ribosomal subunits. Also involved in the hydrolysis of GTP during the formation of the 70S ribosomal complex.</text>
</comment>
<dbReference type="InterPro" id="IPR000795">
    <property type="entry name" value="T_Tr_GTP-bd_dom"/>
</dbReference>
<evidence type="ECO:0000256" key="1">
    <source>
        <dbReference type="ARBA" id="ARBA00004173"/>
    </source>
</evidence>
<dbReference type="GO" id="GO:0003924">
    <property type="term" value="F:GTPase activity"/>
    <property type="evidence" value="ECO:0007669"/>
    <property type="project" value="InterPro"/>
</dbReference>
<keyword evidence="3 13" id="KW-0396">Initiation factor</keyword>
<dbReference type="AlphaFoldDB" id="A0AAW0DDA6"/>
<evidence type="ECO:0000256" key="7">
    <source>
        <dbReference type="ARBA" id="ARBA00023128"/>
    </source>
</evidence>
<dbReference type="InterPro" id="IPR044145">
    <property type="entry name" value="IF2_II"/>
</dbReference>
<dbReference type="CDD" id="cd03692">
    <property type="entry name" value="mtIF2_IVc"/>
    <property type="match status" value="1"/>
</dbReference>
<dbReference type="EMBL" id="JAYKXP010000017">
    <property type="protein sequence ID" value="KAK7049247.1"/>
    <property type="molecule type" value="Genomic_DNA"/>
</dbReference>
<keyword evidence="7" id="KW-0496">Mitochondrion</keyword>
<feature type="compositionally biased region" description="Basic and acidic residues" evidence="11">
    <location>
        <begin position="178"/>
        <end position="187"/>
    </location>
</feature>
<evidence type="ECO:0000259" key="12">
    <source>
        <dbReference type="PROSITE" id="PS51722"/>
    </source>
</evidence>
<dbReference type="InterPro" id="IPR015760">
    <property type="entry name" value="TIF_IF2"/>
</dbReference>
<dbReference type="NCBIfam" id="TIGR00487">
    <property type="entry name" value="IF-2"/>
    <property type="match status" value="1"/>
</dbReference>
<dbReference type="SUPFAM" id="SSF52540">
    <property type="entry name" value="P-loop containing nucleoside triphosphate hydrolases"/>
    <property type="match status" value="1"/>
</dbReference>
<accession>A0AAW0DDA6</accession>
<comment type="caution">
    <text evidence="13">The sequence shown here is derived from an EMBL/GenBank/DDBJ whole genome shotgun (WGS) entry which is preliminary data.</text>
</comment>
<protein>
    <recommendedName>
        <fullName evidence="10">Translation initiation factor IF-2, mitochondrial</fullName>
    </recommendedName>
</protein>
<dbReference type="GO" id="GO:0005739">
    <property type="term" value="C:mitochondrion"/>
    <property type="evidence" value="ECO:0007669"/>
    <property type="project" value="UniProtKB-SubCell"/>
</dbReference>
<evidence type="ECO:0000313" key="13">
    <source>
        <dbReference type="EMBL" id="KAK7049247.1"/>
    </source>
</evidence>
<keyword evidence="5" id="KW-0648">Protein biosynthesis</keyword>
<dbReference type="PANTHER" id="PTHR43381:SF20">
    <property type="entry name" value="TRANSLATION INITIATION FACTOR IF-2, MITOCHONDRIAL"/>
    <property type="match status" value="1"/>
</dbReference>
<feature type="region of interest" description="Disordered" evidence="11">
    <location>
        <begin position="678"/>
        <end position="706"/>
    </location>
</feature>
<dbReference type="InterPro" id="IPR005225">
    <property type="entry name" value="Small_GTP-bd"/>
</dbReference>
<dbReference type="InterPro" id="IPR027417">
    <property type="entry name" value="P-loop_NTPase"/>
</dbReference>
<dbReference type="InterPro" id="IPR009000">
    <property type="entry name" value="Transl_B-barrel_sf"/>
</dbReference>
<reference evidence="13 14" key="1">
    <citation type="submission" date="2024-01" db="EMBL/GenBank/DDBJ databases">
        <title>A draft genome for a cacao thread blight-causing isolate of Paramarasmius palmivorus.</title>
        <authorList>
            <person name="Baruah I.K."/>
            <person name="Bukari Y."/>
            <person name="Amoako-Attah I."/>
            <person name="Meinhardt L.W."/>
            <person name="Bailey B.A."/>
            <person name="Cohen S.P."/>
        </authorList>
    </citation>
    <scope>NUCLEOTIDE SEQUENCE [LARGE SCALE GENOMIC DNA]</scope>
    <source>
        <strain evidence="13 14">GH-12</strain>
    </source>
</reference>
<feature type="compositionally biased region" description="Low complexity" evidence="11">
    <location>
        <begin position="188"/>
        <end position="206"/>
    </location>
</feature>
<feature type="compositionally biased region" description="Basic and acidic residues" evidence="11">
    <location>
        <begin position="679"/>
        <end position="702"/>
    </location>
</feature>
<dbReference type="CDD" id="cd01887">
    <property type="entry name" value="IF2_eIF5B"/>
    <property type="match status" value="1"/>
</dbReference>
<keyword evidence="6" id="KW-0809">Transit peptide</keyword>
<proteinExistence type="inferred from homology"/>
<feature type="compositionally biased region" description="Polar residues" evidence="11">
    <location>
        <begin position="129"/>
        <end position="144"/>
    </location>
</feature>
<dbReference type="FunFam" id="3.40.50.300:FF:000019">
    <property type="entry name" value="Translation initiation factor IF-2"/>
    <property type="match status" value="1"/>
</dbReference>
<keyword evidence="4" id="KW-0547">Nucleotide-binding</keyword>
<dbReference type="InterPro" id="IPR000178">
    <property type="entry name" value="TF_IF2_bacterial-like"/>
</dbReference>
<evidence type="ECO:0000256" key="11">
    <source>
        <dbReference type="SAM" id="MobiDB-lite"/>
    </source>
</evidence>
<dbReference type="PANTHER" id="PTHR43381">
    <property type="entry name" value="TRANSLATION INITIATION FACTOR IF-2-RELATED"/>
    <property type="match status" value="1"/>
</dbReference>
<feature type="region of interest" description="Disordered" evidence="11">
    <location>
        <begin position="227"/>
        <end position="250"/>
    </location>
</feature>
<dbReference type="Pfam" id="PF00009">
    <property type="entry name" value="GTP_EFTU"/>
    <property type="match status" value="1"/>
</dbReference>
<feature type="compositionally biased region" description="Low complexity" evidence="11">
    <location>
        <begin position="84"/>
        <end position="93"/>
    </location>
</feature>
<feature type="compositionally biased region" description="Polar residues" evidence="11">
    <location>
        <begin position="270"/>
        <end position="284"/>
    </location>
</feature>
<sequence>MHRHRKVVPAVCRQCLHARKASTAAKFKVEEPTISVSSSPRPNLSKWAPLNRGNAQSSLSGTKWDLPRSNTSRQAPPTSRNIPSHHTSSTRSPSAKRSTAFDPFTSSSASSSKHSAPSESISIAWGTLSSRPSQSQNTTQAQKSQHGRAKGKGGQIEFHRDRLPHTDARTWQANPSGSRKEPNDTQRQRQLPQSTTQSQTASLSASEGLSSVGPELAPTQAQIDGVFDGEDFGSLGTRGEGQGDRRHRPRIKEVRGRGSLVERMQKMGNNVTQQPSHHQYSQAQKAKKPKKIVDKKVRVDVYIPSVVSVGALAQLLNVRLEYLQRRMKQSGMAEEASYDHVLTSDYAALLAEELGRNPVIDDEMAFDIYPSPPHPSPATLPHRPPVVTIMGHVDHGKTTLLDTLRSTSVAKGEAGGITQHIGAFSVPVPASSGTSTGSRSITFLDTPGHAAFSAMRARGAMVTDIIVLVVAADDGIMPQTREVINLIKQEQEKVGVVVAINKVDKPGVDVENVQKSLLAEGIQLEEFGGDVPSVNVSGLTGQGLPDLVETLSAIAEMQDLRAEAQGPVHGYVLESKMHKGLGAVATVLILRGNLTTGSHIISGTTQAKVRVMNDSAGKPVKSAGPGMAVTISGWKTLPNAGDQVLQGSESDIKKAIANRERKVDMEATLLDVEAINASRRQDREQRELEAQRTGSKETKEESSGPQELRLVVKADVSGSVEAVVGALHIGNHLAATKVISSGVGDVTESDVMMAKTSGGMIVAFNVNVPRPMEGLAAQNSVPICSSGIIYRLIDAVKEHIIKLLPVVIEKKVTGEATVLQIFEIQLKSKQTVKVAGCRVTNGMVERKQRARVVRNGETVHEGPVETLRQLKKDVSEVRKGSECGLNLTDFDDLREGDFIQMFSIIEKPGVL</sequence>
<feature type="compositionally biased region" description="Low complexity" evidence="11">
    <location>
        <begin position="106"/>
        <end position="117"/>
    </location>
</feature>
<evidence type="ECO:0000313" key="14">
    <source>
        <dbReference type="Proteomes" id="UP001383192"/>
    </source>
</evidence>
<keyword evidence="14" id="KW-1185">Reference proteome</keyword>
<evidence type="ECO:0000256" key="10">
    <source>
        <dbReference type="ARBA" id="ARBA00044200"/>
    </source>
</evidence>
<dbReference type="InterPro" id="IPR023115">
    <property type="entry name" value="TIF_IF2_dom3"/>
</dbReference>
<feature type="region of interest" description="Disordered" evidence="11">
    <location>
        <begin position="129"/>
        <end position="215"/>
    </location>
</feature>
<dbReference type="PROSITE" id="PS51722">
    <property type="entry name" value="G_TR_2"/>
    <property type="match status" value="1"/>
</dbReference>
<dbReference type="Gene3D" id="2.40.30.10">
    <property type="entry name" value="Translation factors"/>
    <property type="match status" value="2"/>
</dbReference>
<feature type="domain" description="Tr-type G" evidence="12">
    <location>
        <begin position="382"/>
        <end position="561"/>
    </location>
</feature>
<evidence type="ECO:0000256" key="6">
    <source>
        <dbReference type="ARBA" id="ARBA00022946"/>
    </source>
</evidence>
<evidence type="ECO:0000256" key="8">
    <source>
        <dbReference type="ARBA" id="ARBA00023134"/>
    </source>
</evidence>
<dbReference type="SUPFAM" id="SSF52156">
    <property type="entry name" value="Initiation factor IF2/eIF5b, domain 3"/>
    <property type="match status" value="1"/>
</dbReference>
<dbReference type="Gene3D" id="3.40.50.300">
    <property type="entry name" value="P-loop containing nucleotide triphosphate hydrolases"/>
    <property type="match status" value="1"/>
</dbReference>
<dbReference type="HAMAP" id="MF_00100_B">
    <property type="entry name" value="IF_2_B"/>
    <property type="match status" value="1"/>
</dbReference>